<feature type="compositionally biased region" description="Basic and acidic residues" evidence="2">
    <location>
        <begin position="1929"/>
        <end position="1946"/>
    </location>
</feature>
<evidence type="ECO:0000256" key="1">
    <source>
        <dbReference type="SAM" id="Coils"/>
    </source>
</evidence>
<reference evidence="3 4" key="1">
    <citation type="journal article" date="2009" name="Science">
        <title>Green evolution and dynamic adaptations revealed by genomes of the marine picoeukaryotes Micromonas.</title>
        <authorList>
            <person name="Worden A.Z."/>
            <person name="Lee J.H."/>
            <person name="Mock T."/>
            <person name="Rouze P."/>
            <person name="Simmons M.P."/>
            <person name="Aerts A.L."/>
            <person name="Allen A.E."/>
            <person name="Cuvelier M.L."/>
            <person name="Derelle E."/>
            <person name="Everett M.V."/>
            <person name="Foulon E."/>
            <person name="Grimwood J."/>
            <person name="Gundlach H."/>
            <person name="Henrissat B."/>
            <person name="Napoli C."/>
            <person name="McDonald S.M."/>
            <person name="Parker M.S."/>
            <person name="Rombauts S."/>
            <person name="Salamov A."/>
            <person name="Von Dassow P."/>
            <person name="Badger J.H."/>
            <person name="Coutinho P.M."/>
            <person name="Demir E."/>
            <person name="Dubchak I."/>
            <person name="Gentemann C."/>
            <person name="Eikrem W."/>
            <person name="Gready J.E."/>
            <person name="John U."/>
            <person name="Lanier W."/>
            <person name="Lindquist E.A."/>
            <person name="Lucas S."/>
            <person name="Mayer K.F."/>
            <person name="Moreau H."/>
            <person name="Not F."/>
            <person name="Otillar R."/>
            <person name="Panaud O."/>
            <person name="Pangilinan J."/>
            <person name="Paulsen I."/>
            <person name="Piegu B."/>
            <person name="Poliakov A."/>
            <person name="Robbens S."/>
            <person name="Schmutz J."/>
            <person name="Toulza E."/>
            <person name="Wyss T."/>
            <person name="Zelensky A."/>
            <person name="Zhou K."/>
            <person name="Armbrust E.V."/>
            <person name="Bhattacharya D."/>
            <person name="Goodenough U.W."/>
            <person name="Van de Peer Y."/>
            <person name="Grigoriev I.V."/>
        </authorList>
    </citation>
    <scope>NUCLEOTIDE SEQUENCE [LARGE SCALE GENOMIC DNA]</scope>
    <source>
        <strain evidence="4">RCC299 / NOUM17</strain>
    </source>
</reference>
<evidence type="ECO:0008006" key="5">
    <source>
        <dbReference type="Google" id="ProtNLM"/>
    </source>
</evidence>
<feature type="region of interest" description="Disordered" evidence="2">
    <location>
        <begin position="795"/>
        <end position="837"/>
    </location>
</feature>
<feature type="compositionally biased region" description="Basic residues" evidence="2">
    <location>
        <begin position="1991"/>
        <end position="2009"/>
    </location>
</feature>
<dbReference type="RefSeq" id="XP_002501339.1">
    <property type="nucleotide sequence ID" value="XM_002501293.1"/>
</dbReference>
<feature type="region of interest" description="Disordered" evidence="2">
    <location>
        <begin position="549"/>
        <end position="580"/>
    </location>
</feature>
<sequence>MSDDDSDGETEAARRLALPREQALESAAHEFFSSSLLAPGLPRHVDSPGGVRAVLRSELMSTLDEHVRSLGPPHTLVLTGVEGCGKSTALAQLCERVETMERRWEERRRGGALDPSEAPPFILKHSFADPSFPRDVSHFLERACLALRRRFNIREPIPADPADLPEAFAAFLEHAALFRRVLVIVDAAESIAVSPYASFPAAAIAGLDPRDGHALPELLTLRGDGRDATADSDAPPFDVADSSAHFAWIPNSPPLAVRFIVSGRDSHDSFDSLKGAPEVEGAPGKEWAPGGVVQGVLRAVGAASARVYPTPPLTTEETGAMLAMFSPRHPGSTPRDSHHRGKEISEVVNAVWPHGATPLWVRTAAGRICATVEETTHGAWVSTGAGVGPVDEWGNAGEKDEWGNPVEAPVRNDPNDAGHDEALECPRTVASAVHDMPGTARGLFWEALDAMETRHGEHAVAATCVALSVARFGVTRYELRGALRCRFERERVRVRFGPGGAKGANESLRKLDDGRLDAVVDDLAPWLAPWCAKEAWHAELETFEGDRLGASREESEARAARHERESRRRRTLSGPGGPTYKPDDWYAAELPMRFRDDAYRAAALERYAPPRSASLREEFHADLAAYFLDVAAGSGSRALRADTRRALRAGLWHAAAGRDVNSVADVLGRRGVMACLSRPGARSDVRAVCCGEVPLELWGAWRDRMATWMSADDDDAPGDVAGAGLTIAGLLRWIGVPTLAAEIIDRVRSSFGPPRGRSPLSIALAVAHARLTLVGAGDVRFAESEAGRARAAADLSVAARDAGRDPGRNPEEIRVDGDGDDGRGDESDAGAQGTIPRPWLDALEPCGGFAAAIAFPDSLYAEAAAVVAEIAVARADSIVQATRGDAAARAADDALRCVGLETDAWLRAARERAPPAVVDAVSDALSDGGNVDDLGVGAREDPGDDVLGLVRSLRRQRGACVRFSRHVDAGVVAGRLISVLTAALGANHPQCGAAKLEAAESAAAAAESSASVPGYDEASAWARPAYDFAAAFYGSQSLPAARAAWCVAEALRRADGAAAARPMYAQALGATASVLGKAHRGVGAMLSETAELSRLERRLEEADALAREGLDIASGELAAARRGLEEADAAAARAMQRREVTIGEHGVDYLPSELLVAMDHGRELARARAADAEAEYAERATQVARVIHAMGRLPDAESFLRRALFAGEKAFGPANPSLAATLAALGRCALARRRPEEAEACFRHALGVDERAAMLTAATAAGIAATGIAAAGIAPVRGFRHPRSAAHLVHIAAQHRSGGRASRAEVYFHAALEALETCDGSLPLPLADGFEESVADDQTLAPAPDPGSILNVLAMMYKDQGRMAEAAVRYERSIALGAVAMRAATRAGDRRAWRVAASAVSLRLCNLGALRARQNRSGDAAACFHRAATFAKNNLGDAHPQTALCRAWLSSVGGEDAADAGVGKAAGVMLDAVVAGDFPQLARPFATAWGALASEETAVKRAAADKMVKDIEASKPFPMETSSGPASRPATARSRPATASKPAAALALEPIASADPPPPPEVYRALDRYRQVDEAKRAWSAWAHDVERAGGGDTLADLFDGLEVDDCLASVVDDVAAIARTSLIEPRNIVPTSHMFVDGATKAFRAAAAARIKAGLAGRVGDGWAAHGDGGDGRILSDVLSAASRGEPIALPPPPPVEQPLSGDRDGAKEGAAEHARRLAIERAELDAAASLPGSVRAKAEIEDFEMAEERRRANAEPLTNYALRELDRDDDDHVFEDYYRQKLGVRLMESEERAAWQKKVDEIESRRAMEIFDAQTDPAKLKKILARERDPHLPELIADKIRNGLEDPGGRGHDFWVPGEFEKAAREQDDIRAMMKAAREERDAIKRELLELEAESLSRAASRAQSRHQSRLATPAKTKHGDRRREHRDRDESRDRRDENDEERERRRRRKEAKRSKANSRAHSRRESTRTTPHKRPTSDPYASDDGERRHRRSHRSSKHVTPKKKTARASLKFGQRFEEEDRRAAAAKATAAARDLAAQAAERFDRAHAAMVAASDAALEARIRAATASPMKPQPIYARPSSASRSVRDKLAAFRSRRQNRPASASANPVESQRREDRLRRVKLYGDDDSVEVGSAFGADYQDIDDVAYDGENRFPLNSRGGSVRASMESLKPAGMTNIPVAVPLYRGDSRGGSVRASMESLPPRRPNVEKDFEFPRMLEEERASAGGGRARPASARIARGIEDLDASAALHADLNNARRRNAYAAGAGAPLLERPFVSRSVNVPPASFSSFTATGRPSTSNVRTGGRGGENMDDEWYWKMKKRVEQRRKELFSAPAQK</sequence>
<dbReference type="Gene3D" id="1.25.40.10">
    <property type="entry name" value="Tetratricopeptide repeat domain"/>
    <property type="match status" value="2"/>
</dbReference>
<dbReference type="KEGG" id="mis:MICPUN_100008"/>
<evidence type="ECO:0000256" key="2">
    <source>
        <dbReference type="SAM" id="MobiDB-lite"/>
    </source>
</evidence>
<dbReference type="PANTHER" id="PTHR46082">
    <property type="entry name" value="ATP/GTP-BINDING PROTEIN-RELATED"/>
    <property type="match status" value="1"/>
</dbReference>
<evidence type="ECO:0000313" key="3">
    <source>
        <dbReference type="EMBL" id="ACO62597.1"/>
    </source>
</evidence>
<dbReference type="SMART" id="SM00028">
    <property type="entry name" value="TPR"/>
    <property type="match status" value="4"/>
</dbReference>
<feature type="region of interest" description="Disordered" evidence="2">
    <location>
        <begin position="1685"/>
        <end position="1713"/>
    </location>
</feature>
<accession>C1E3R3</accession>
<feature type="compositionally biased region" description="Basic residues" evidence="2">
    <location>
        <begin position="1918"/>
        <end position="1928"/>
    </location>
</feature>
<feature type="coiled-coil region" evidence="1">
    <location>
        <begin position="1085"/>
        <end position="1137"/>
    </location>
</feature>
<feature type="compositionally biased region" description="Low complexity" evidence="2">
    <location>
        <begin position="1521"/>
        <end position="1539"/>
    </location>
</feature>
<feature type="compositionally biased region" description="Polar residues" evidence="2">
    <location>
        <begin position="2292"/>
        <end position="2306"/>
    </location>
</feature>
<dbReference type="InterPro" id="IPR053137">
    <property type="entry name" value="NLR-like"/>
</dbReference>
<protein>
    <recommendedName>
        <fullName evidence="5">Orc1-like AAA ATPase domain-containing protein</fullName>
    </recommendedName>
</protein>
<feature type="compositionally biased region" description="Polar residues" evidence="2">
    <location>
        <begin position="2103"/>
        <end position="2113"/>
    </location>
</feature>
<dbReference type="STRING" id="296587.C1E3R3"/>
<feature type="compositionally biased region" description="Basic residues" evidence="2">
    <location>
        <begin position="1947"/>
        <end position="1965"/>
    </location>
</feature>
<dbReference type="Proteomes" id="UP000002009">
    <property type="component" value="Chromosome 4"/>
</dbReference>
<proteinExistence type="predicted"/>
<organism evidence="3 4">
    <name type="scientific">Micromonas commoda (strain RCC299 / NOUM17 / CCMP2709)</name>
    <name type="common">Picoplanktonic green alga</name>
    <dbReference type="NCBI Taxonomy" id="296587"/>
    <lineage>
        <taxon>Eukaryota</taxon>
        <taxon>Viridiplantae</taxon>
        <taxon>Chlorophyta</taxon>
        <taxon>Mamiellophyceae</taxon>
        <taxon>Mamiellales</taxon>
        <taxon>Mamiellaceae</taxon>
        <taxon>Micromonas</taxon>
    </lineage>
</organism>
<dbReference type="Pfam" id="PF13424">
    <property type="entry name" value="TPR_12"/>
    <property type="match status" value="1"/>
</dbReference>
<dbReference type="OrthoDB" id="1658288at2759"/>
<gene>
    <name evidence="3" type="ORF">MICPUN_100008</name>
</gene>
<dbReference type="InterPro" id="IPR011990">
    <property type="entry name" value="TPR-like_helical_dom_sf"/>
</dbReference>
<dbReference type="InParanoid" id="C1E3R3"/>
<dbReference type="OMA" id="NIREPIP"/>
<feature type="region of interest" description="Disordered" evidence="2">
    <location>
        <begin position="1513"/>
        <end position="1539"/>
    </location>
</feature>
<feature type="compositionally biased region" description="Basic and acidic residues" evidence="2">
    <location>
        <begin position="801"/>
        <end position="826"/>
    </location>
</feature>
<dbReference type="PANTHER" id="PTHR46082:SF6">
    <property type="entry name" value="AAA+ ATPASE DOMAIN-CONTAINING PROTEIN-RELATED"/>
    <property type="match status" value="1"/>
</dbReference>
<dbReference type="EMBL" id="CP001325">
    <property type="protein sequence ID" value="ACO62597.1"/>
    <property type="molecule type" value="Genomic_DNA"/>
</dbReference>
<evidence type="ECO:0000313" key="4">
    <source>
        <dbReference type="Proteomes" id="UP000002009"/>
    </source>
</evidence>
<dbReference type="SUPFAM" id="SSF48452">
    <property type="entry name" value="TPR-like"/>
    <property type="match status" value="1"/>
</dbReference>
<feature type="region of interest" description="Disordered" evidence="2">
    <location>
        <begin position="2073"/>
        <end position="2122"/>
    </location>
</feature>
<dbReference type="InterPro" id="IPR019734">
    <property type="entry name" value="TPR_rpt"/>
</dbReference>
<feature type="region of interest" description="Disordered" evidence="2">
    <location>
        <begin position="2292"/>
        <end position="2317"/>
    </location>
</feature>
<feature type="compositionally biased region" description="Basic and acidic residues" evidence="2">
    <location>
        <begin position="549"/>
        <end position="566"/>
    </location>
</feature>
<keyword evidence="1" id="KW-0175">Coiled coil</keyword>
<feature type="compositionally biased region" description="Basic and acidic residues" evidence="2">
    <location>
        <begin position="1703"/>
        <end position="1713"/>
    </location>
</feature>
<keyword evidence="4" id="KW-1185">Reference proteome</keyword>
<feature type="region of interest" description="Disordered" evidence="2">
    <location>
        <begin position="1897"/>
        <end position="2027"/>
    </location>
</feature>
<dbReference type="GeneID" id="8242625"/>
<name>C1E3R3_MICCC</name>
<feature type="compositionally biased region" description="Basic and acidic residues" evidence="2">
    <location>
        <begin position="2017"/>
        <end position="2026"/>
    </location>
</feature>